<dbReference type="AlphaFoldDB" id="A0A1N6JG76"/>
<name>A0A1N6JG76_9BURK</name>
<gene>
    <name evidence="2" type="ORF">SAMN05444168_4397</name>
</gene>
<evidence type="ECO:0000259" key="1">
    <source>
        <dbReference type="Pfam" id="PF03992"/>
    </source>
</evidence>
<evidence type="ECO:0000313" key="3">
    <source>
        <dbReference type="Proteomes" id="UP000184693"/>
    </source>
</evidence>
<dbReference type="RefSeq" id="WP_074266494.1">
    <property type="nucleotide sequence ID" value="NZ_FSRM01000002.1"/>
</dbReference>
<sequence>MFSAMLEVHPIPEQVDAYLGMAKMLRPELDKIDGFIDNNRYASLTREGWLLSLSSWRDEKSLIRWRTEATHNRIMQAARDRVFSDYRLRIGQTVSDTHVPAGHALLEQRLDVTETGKGKAVTLHDGKFSPAWVKQSSADEVAKSLGVDTSATDLVSWDVFDALLAPGDVIAVLTWRDHAAAEAFLAKAVTADASRVRNIRVIREYGMFDRREAPQYFKETQPKM</sequence>
<dbReference type="Pfam" id="PF03992">
    <property type="entry name" value="ABM"/>
    <property type="match status" value="1"/>
</dbReference>
<keyword evidence="2" id="KW-0560">Oxidoreductase</keyword>
<dbReference type="InterPro" id="IPR007138">
    <property type="entry name" value="ABM_dom"/>
</dbReference>
<feature type="domain" description="ABM" evidence="1">
    <location>
        <begin position="1"/>
        <end position="75"/>
    </location>
</feature>
<dbReference type="PANTHER" id="PTHR37811">
    <property type="entry name" value="BLL5343 PROTEIN"/>
    <property type="match status" value="1"/>
</dbReference>
<keyword evidence="2" id="KW-0503">Monooxygenase</keyword>
<dbReference type="PANTHER" id="PTHR37811:SF2">
    <property type="entry name" value="ABM DOMAIN-CONTAINING PROTEIN"/>
    <property type="match status" value="1"/>
</dbReference>
<dbReference type="EMBL" id="FSRM01000002">
    <property type="protein sequence ID" value="SIO43424.1"/>
    <property type="molecule type" value="Genomic_DNA"/>
</dbReference>
<proteinExistence type="predicted"/>
<reference evidence="2 3" key="1">
    <citation type="submission" date="2016-11" db="EMBL/GenBank/DDBJ databases">
        <authorList>
            <person name="Jaros S."/>
            <person name="Januszkiewicz K."/>
            <person name="Wedrychowicz H."/>
        </authorList>
    </citation>
    <scope>NUCLEOTIDE SEQUENCE [LARGE SCALE GENOMIC DNA]</scope>
    <source>
        <strain evidence="2 3">GAS86</strain>
    </source>
</reference>
<evidence type="ECO:0000313" key="2">
    <source>
        <dbReference type="EMBL" id="SIO43424.1"/>
    </source>
</evidence>
<dbReference type="SUPFAM" id="SSF54909">
    <property type="entry name" value="Dimeric alpha+beta barrel"/>
    <property type="match status" value="1"/>
</dbReference>
<protein>
    <submittedName>
        <fullName evidence="2">Heme-degrading monooxygenase HmoA</fullName>
    </submittedName>
</protein>
<accession>A0A1N6JG76</accession>
<dbReference type="OrthoDB" id="9797060at2"/>
<dbReference type="Proteomes" id="UP000184693">
    <property type="component" value="Unassembled WGS sequence"/>
</dbReference>
<dbReference type="InterPro" id="IPR052936">
    <property type="entry name" value="Jasmonate_Hydroxylase-like"/>
</dbReference>
<dbReference type="GO" id="GO:0004497">
    <property type="term" value="F:monooxygenase activity"/>
    <property type="evidence" value="ECO:0007669"/>
    <property type="project" value="UniProtKB-KW"/>
</dbReference>
<organism evidence="2 3">
    <name type="scientific">Paraburkholderia phenazinium</name>
    <dbReference type="NCBI Taxonomy" id="60549"/>
    <lineage>
        <taxon>Bacteria</taxon>
        <taxon>Pseudomonadati</taxon>
        <taxon>Pseudomonadota</taxon>
        <taxon>Betaproteobacteria</taxon>
        <taxon>Burkholderiales</taxon>
        <taxon>Burkholderiaceae</taxon>
        <taxon>Paraburkholderia</taxon>
    </lineage>
</organism>
<dbReference type="Gene3D" id="3.30.70.100">
    <property type="match status" value="1"/>
</dbReference>
<dbReference type="InterPro" id="IPR011008">
    <property type="entry name" value="Dimeric_a/b-barrel"/>
</dbReference>